<proteinExistence type="predicted"/>
<evidence type="ECO:0000313" key="2">
    <source>
        <dbReference type="Proteomes" id="UP000008311"/>
    </source>
</evidence>
<gene>
    <name evidence="1" type="ORF">RCOM_1776180</name>
</gene>
<dbReference type="Proteomes" id="UP000008311">
    <property type="component" value="Unassembled WGS sequence"/>
</dbReference>
<evidence type="ECO:0000313" key="1">
    <source>
        <dbReference type="EMBL" id="EEF50233.1"/>
    </source>
</evidence>
<reference evidence="2" key="1">
    <citation type="journal article" date="2010" name="Nat. Biotechnol.">
        <title>Draft genome sequence of the oilseed species Ricinus communis.</title>
        <authorList>
            <person name="Chan A.P."/>
            <person name="Crabtree J."/>
            <person name="Zhao Q."/>
            <person name="Lorenzi H."/>
            <person name="Orvis J."/>
            <person name="Puiu D."/>
            <person name="Melake-Berhan A."/>
            <person name="Jones K.M."/>
            <person name="Redman J."/>
            <person name="Chen G."/>
            <person name="Cahoon E.B."/>
            <person name="Gedil M."/>
            <person name="Stanke M."/>
            <person name="Haas B.J."/>
            <person name="Wortman J.R."/>
            <person name="Fraser-Liggett C.M."/>
            <person name="Ravel J."/>
            <person name="Rabinowicz P.D."/>
        </authorList>
    </citation>
    <scope>NUCLEOTIDE SEQUENCE [LARGE SCALE GENOMIC DNA]</scope>
    <source>
        <strain evidence="2">cv. Hale</strain>
    </source>
</reference>
<accession>B9REN0</accession>
<dbReference type="AlphaFoldDB" id="B9REN0"/>
<keyword evidence="2" id="KW-1185">Reference proteome</keyword>
<sequence length="55" mass="6358">MMKRLFHLPQLVMILGLSWKVVTIGLVYESYEQDLSAQASSDNIKACILRIYWPS</sequence>
<organism evidence="1 2">
    <name type="scientific">Ricinus communis</name>
    <name type="common">Castor bean</name>
    <dbReference type="NCBI Taxonomy" id="3988"/>
    <lineage>
        <taxon>Eukaryota</taxon>
        <taxon>Viridiplantae</taxon>
        <taxon>Streptophyta</taxon>
        <taxon>Embryophyta</taxon>
        <taxon>Tracheophyta</taxon>
        <taxon>Spermatophyta</taxon>
        <taxon>Magnoliopsida</taxon>
        <taxon>eudicotyledons</taxon>
        <taxon>Gunneridae</taxon>
        <taxon>Pentapetalae</taxon>
        <taxon>rosids</taxon>
        <taxon>fabids</taxon>
        <taxon>Malpighiales</taxon>
        <taxon>Euphorbiaceae</taxon>
        <taxon>Acalyphoideae</taxon>
        <taxon>Acalypheae</taxon>
        <taxon>Ricinus</taxon>
    </lineage>
</organism>
<protein>
    <submittedName>
        <fullName evidence="1">Uncharacterized protein</fullName>
    </submittedName>
</protein>
<dbReference type="InParanoid" id="B9REN0"/>
<dbReference type="EMBL" id="EQ973776">
    <property type="protein sequence ID" value="EEF50233.1"/>
    <property type="molecule type" value="Genomic_DNA"/>
</dbReference>
<name>B9REN0_RICCO</name>